<dbReference type="InterPro" id="IPR000834">
    <property type="entry name" value="Peptidase_M14"/>
</dbReference>
<dbReference type="PANTHER" id="PTHR11705:SF143">
    <property type="entry name" value="SLL0236 PROTEIN"/>
    <property type="match status" value="1"/>
</dbReference>
<feature type="active site" description="Proton donor/acceptor" evidence="8">
    <location>
        <position position="269"/>
    </location>
</feature>
<dbReference type="PRINTS" id="PR00765">
    <property type="entry name" value="CRBOXYPTASEA"/>
</dbReference>
<evidence type="ECO:0000256" key="8">
    <source>
        <dbReference type="PROSITE-ProRule" id="PRU01379"/>
    </source>
</evidence>
<accession>A0ABT9VI81</accession>
<evidence type="ECO:0000256" key="5">
    <source>
        <dbReference type="ARBA" id="ARBA00022801"/>
    </source>
</evidence>
<dbReference type="Pfam" id="PF00246">
    <property type="entry name" value="Peptidase_M14"/>
    <property type="match status" value="1"/>
</dbReference>
<dbReference type="GO" id="GO:0016787">
    <property type="term" value="F:hydrolase activity"/>
    <property type="evidence" value="ECO:0007669"/>
    <property type="project" value="UniProtKB-KW"/>
</dbReference>
<evidence type="ECO:0000256" key="6">
    <source>
        <dbReference type="ARBA" id="ARBA00022833"/>
    </source>
</evidence>
<evidence type="ECO:0000256" key="4">
    <source>
        <dbReference type="ARBA" id="ARBA00022723"/>
    </source>
</evidence>
<dbReference type="EC" id="3.4.19.11" evidence="10"/>
<feature type="domain" description="Peptidase M14" evidence="9">
    <location>
        <begin position="11"/>
        <end position="297"/>
    </location>
</feature>
<dbReference type="RefSeq" id="WP_306978086.1">
    <property type="nucleotide sequence ID" value="NZ_JAUSTQ010000016.1"/>
</dbReference>
<evidence type="ECO:0000256" key="1">
    <source>
        <dbReference type="ARBA" id="ARBA00001947"/>
    </source>
</evidence>
<keyword evidence="5 10" id="KW-0378">Hydrolase</keyword>
<reference evidence="10 11" key="1">
    <citation type="submission" date="2023-07" db="EMBL/GenBank/DDBJ databases">
        <title>Genomic Encyclopedia of Type Strains, Phase IV (KMG-IV): sequencing the most valuable type-strain genomes for metagenomic binning, comparative biology and taxonomic classification.</title>
        <authorList>
            <person name="Goeker M."/>
        </authorList>
    </citation>
    <scope>NUCLEOTIDE SEQUENCE [LARGE SCALE GENOMIC DNA]</scope>
    <source>
        <strain evidence="10 11">DSM 16460</strain>
    </source>
</reference>
<keyword evidence="3" id="KW-0645">Protease</keyword>
<protein>
    <submittedName>
        <fullName evidence="10">G-D-glutamyl-meso-diaminopimelate peptidase</fullName>
        <ecNumber evidence="10">3.4.19.11</ecNumber>
    </submittedName>
</protein>
<dbReference type="SMART" id="SM00631">
    <property type="entry name" value="Zn_pept"/>
    <property type="match status" value="1"/>
</dbReference>
<evidence type="ECO:0000313" key="11">
    <source>
        <dbReference type="Proteomes" id="UP001224359"/>
    </source>
</evidence>
<sequence length="299" mass="33985">MRARQLIQDQSLYTYSRLEHDLMALHTEHPIFSIDKIGTSIQGKTIYEIVIGAGDKSIHLNGSMHAHESITTNVLMRFLADYIDAYENNESINHIDVRSMYNQIKLSIVPLVNPDGVDLINQGLPQSEPLKSDVLSINQQSHHFAGWKANIRGVDLNNQFPAHWKIEQQRKPKQPSPRDFPGFEPLTEPEAIAIYELTINKQFDRVLAFHTQGEVIYWGYEGLEPSESKRIAEHYGDVSGYEPIQYVDSHAGYKDWFIQTFNKPGFTVELGSGINPLPISDLNQLYPQALSIILANMKV</sequence>
<keyword evidence="7" id="KW-0482">Metalloprotease</keyword>
<name>A0ABT9VI81_9BACI</name>
<comment type="cofactor">
    <cofactor evidence="1">
        <name>Zn(2+)</name>
        <dbReference type="ChEBI" id="CHEBI:29105"/>
    </cofactor>
</comment>
<dbReference type="Proteomes" id="UP001224359">
    <property type="component" value="Unassembled WGS sequence"/>
</dbReference>
<dbReference type="EMBL" id="JAUSTQ010000016">
    <property type="protein sequence ID" value="MDQ0160672.1"/>
    <property type="molecule type" value="Genomic_DNA"/>
</dbReference>
<dbReference type="InterPro" id="IPR034274">
    <property type="entry name" value="ENP1_M14_CPD"/>
</dbReference>
<dbReference type="PROSITE" id="PS00132">
    <property type="entry name" value="CARBOXYPEPT_ZN_1"/>
    <property type="match status" value="1"/>
</dbReference>
<dbReference type="Gene3D" id="3.40.630.10">
    <property type="entry name" value="Zn peptidases"/>
    <property type="match status" value="1"/>
</dbReference>
<gene>
    <name evidence="10" type="ORF">J2S77_002678</name>
</gene>
<dbReference type="PROSITE" id="PS52035">
    <property type="entry name" value="PEPTIDASE_M14"/>
    <property type="match status" value="1"/>
</dbReference>
<evidence type="ECO:0000259" key="9">
    <source>
        <dbReference type="PROSITE" id="PS52035"/>
    </source>
</evidence>
<dbReference type="CDD" id="cd06229">
    <property type="entry name" value="M14_Endopeptidase_I"/>
    <property type="match status" value="1"/>
</dbReference>
<evidence type="ECO:0000256" key="7">
    <source>
        <dbReference type="ARBA" id="ARBA00023049"/>
    </source>
</evidence>
<evidence type="ECO:0000256" key="3">
    <source>
        <dbReference type="ARBA" id="ARBA00022670"/>
    </source>
</evidence>
<dbReference type="SUPFAM" id="SSF53187">
    <property type="entry name" value="Zn-dependent exopeptidases"/>
    <property type="match status" value="1"/>
</dbReference>
<comment type="caution">
    <text evidence="10">The sequence shown here is derived from an EMBL/GenBank/DDBJ whole genome shotgun (WGS) entry which is preliminary data.</text>
</comment>
<organism evidence="10 11">
    <name type="scientific">Alkalibacillus salilacus</name>
    <dbReference type="NCBI Taxonomy" id="284582"/>
    <lineage>
        <taxon>Bacteria</taxon>
        <taxon>Bacillati</taxon>
        <taxon>Bacillota</taxon>
        <taxon>Bacilli</taxon>
        <taxon>Bacillales</taxon>
        <taxon>Bacillaceae</taxon>
        <taxon>Alkalibacillus</taxon>
    </lineage>
</organism>
<keyword evidence="11" id="KW-1185">Reference proteome</keyword>
<comment type="similarity">
    <text evidence="2 8">Belongs to the peptidase M14 family.</text>
</comment>
<keyword evidence="6" id="KW-0862">Zinc</keyword>
<dbReference type="InterPro" id="IPR057246">
    <property type="entry name" value="CARBOXYPEPT_ZN_1"/>
</dbReference>
<evidence type="ECO:0000256" key="2">
    <source>
        <dbReference type="ARBA" id="ARBA00005988"/>
    </source>
</evidence>
<proteinExistence type="inferred from homology"/>
<dbReference type="PANTHER" id="PTHR11705">
    <property type="entry name" value="PROTEASE FAMILY M14 CARBOXYPEPTIDASE A,B"/>
    <property type="match status" value="1"/>
</dbReference>
<evidence type="ECO:0000313" key="10">
    <source>
        <dbReference type="EMBL" id="MDQ0160672.1"/>
    </source>
</evidence>
<keyword evidence="4" id="KW-0479">Metal-binding</keyword>